<keyword evidence="1" id="KW-1133">Transmembrane helix</keyword>
<accession>A0A1D1YBC3</accession>
<dbReference type="EMBL" id="GDJX01016004">
    <property type="protein sequence ID" value="JAT51932.1"/>
    <property type="molecule type" value="Transcribed_RNA"/>
</dbReference>
<feature type="transmembrane region" description="Helical" evidence="1">
    <location>
        <begin position="120"/>
        <end position="137"/>
    </location>
</feature>
<keyword evidence="1" id="KW-0812">Transmembrane</keyword>
<reference evidence="2" key="1">
    <citation type="submission" date="2015-07" db="EMBL/GenBank/DDBJ databases">
        <title>Transcriptome Assembly of Anthurium amnicola.</title>
        <authorList>
            <person name="Suzuki J."/>
        </authorList>
    </citation>
    <scope>NUCLEOTIDE SEQUENCE</scope>
</reference>
<dbReference type="AlphaFoldDB" id="A0A1D1YBC3"/>
<keyword evidence="1" id="KW-0472">Membrane</keyword>
<feature type="transmembrane region" description="Helical" evidence="1">
    <location>
        <begin position="189"/>
        <end position="208"/>
    </location>
</feature>
<organism evidence="2">
    <name type="scientific">Anthurium amnicola</name>
    <dbReference type="NCBI Taxonomy" id="1678845"/>
    <lineage>
        <taxon>Eukaryota</taxon>
        <taxon>Viridiplantae</taxon>
        <taxon>Streptophyta</taxon>
        <taxon>Embryophyta</taxon>
        <taxon>Tracheophyta</taxon>
        <taxon>Spermatophyta</taxon>
        <taxon>Magnoliopsida</taxon>
        <taxon>Liliopsida</taxon>
        <taxon>Araceae</taxon>
        <taxon>Pothoideae</taxon>
        <taxon>Potheae</taxon>
        <taxon>Anthurium</taxon>
    </lineage>
</organism>
<protein>
    <submittedName>
        <fullName evidence="2">Uncharacterized protein</fullName>
    </submittedName>
</protein>
<name>A0A1D1YBC3_9ARAE</name>
<proteinExistence type="predicted"/>
<gene>
    <name evidence="2" type="ORF">g.90779</name>
</gene>
<feature type="transmembrane region" description="Helical" evidence="1">
    <location>
        <begin position="157"/>
        <end position="177"/>
    </location>
</feature>
<feature type="non-terminal residue" evidence="2">
    <location>
        <position position="1"/>
    </location>
</feature>
<sequence length="281" mass="30190">EREREMAMLLQRLLSFGRLPPSPRAHFVVEVSPSPIEMPPLPPFSSFDEPSPLLPAPADFVVEVRPSPIEPPPPFLSFNEPSPLLPPSPPTHVAVEVRAPSPLEVQSDVLPPQAKRVGKAVLTVALFLATVSFALIATQPAAPAEHGQFLFDAYTSFVYLTLCIGIGLSVHSILAPVGAASTWIQKRVMVIGLGFMAADFVLRTSIVLPMDSLTFVWSLFLLVGLLILLSLLLAWNKRHNRLAVQEHPDGTSPPPLTAGVEGTLAVPIPTPATCTSPLIPP</sequence>
<feature type="transmembrane region" description="Helical" evidence="1">
    <location>
        <begin position="214"/>
        <end position="235"/>
    </location>
</feature>
<evidence type="ECO:0000256" key="1">
    <source>
        <dbReference type="SAM" id="Phobius"/>
    </source>
</evidence>
<evidence type="ECO:0000313" key="2">
    <source>
        <dbReference type="EMBL" id="JAT51932.1"/>
    </source>
</evidence>